<comment type="caution">
    <text evidence="2">The sequence shown here is derived from an EMBL/GenBank/DDBJ whole genome shotgun (WGS) entry which is preliminary data.</text>
</comment>
<feature type="transmembrane region" description="Helical" evidence="1">
    <location>
        <begin position="6"/>
        <end position="27"/>
    </location>
</feature>
<dbReference type="AlphaFoldDB" id="A0A916QIA7"/>
<sequence length="220" mass="24832">MLKKHVTLGVLSFILLAAVLILAIIIYQQHLHKPNMLSQERLVDLRKEYLAYNEDPPFTSMDRPTFESIMERSETVVIGEVVSELPEYTVELVKPGTTDQVIDDKAKSQGLSNSTASFKQYELKVIKHVAGETVEDTIPIVYNAAFVGYEPALKPGMSIITGIAKGKDVHEGKYFFTRFGTYYIVDDQYVLSAVDDGFSKTMNGRTLDDLIDRILEIFER</sequence>
<name>A0A916QIA7_9BACL</name>
<keyword evidence="1" id="KW-0472">Membrane</keyword>
<evidence type="ECO:0000313" key="3">
    <source>
        <dbReference type="Proteomes" id="UP000654993"/>
    </source>
</evidence>
<accession>A0A916QIA7</accession>
<evidence type="ECO:0000313" key="2">
    <source>
        <dbReference type="EMBL" id="GFR39513.1"/>
    </source>
</evidence>
<reference evidence="2" key="2">
    <citation type="journal article" date="2021" name="Data Brief">
        <title>Draft genome sequence data of the facultative, thermophilic, xylanolytic bacterium Paenibacillus sp. strain DA-C8.</title>
        <authorList>
            <person name="Chhe C."/>
            <person name="Uke A."/>
            <person name="Baramee S."/>
            <person name="Ungkulpasvich U."/>
            <person name="Tachaapaikoon C."/>
            <person name="Pason P."/>
            <person name="Waeonukul R."/>
            <person name="Ratanakhanokchai K."/>
            <person name="Kosugi A."/>
        </authorList>
    </citation>
    <scope>NUCLEOTIDE SEQUENCE</scope>
    <source>
        <strain evidence="2">DA-C8</strain>
    </source>
</reference>
<dbReference type="EMBL" id="BMAQ01000048">
    <property type="protein sequence ID" value="GFR39513.1"/>
    <property type="molecule type" value="Genomic_DNA"/>
</dbReference>
<protein>
    <submittedName>
        <fullName evidence="2">Uncharacterized protein</fullName>
    </submittedName>
</protein>
<gene>
    <name evidence="2" type="ORF">PRECH8_28090</name>
</gene>
<proteinExistence type="predicted"/>
<dbReference type="RefSeq" id="WP_200967700.1">
    <property type="nucleotide sequence ID" value="NZ_BMAQ01000048.1"/>
</dbReference>
<keyword evidence="1" id="KW-1133">Transmembrane helix</keyword>
<keyword evidence="3" id="KW-1185">Reference proteome</keyword>
<organism evidence="2 3">
    <name type="scientific">Insulibacter thermoxylanivorax</name>
    <dbReference type="NCBI Taxonomy" id="2749268"/>
    <lineage>
        <taxon>Bacteria</taxon>
        <taxon>Bacillati</taxon>
        <taxon>Bacillota</taxon>
        <taxon>Bacilli</taxon>
        <taxon>Bacillales</taxon>
        <taxon>Paenibacillaceae</taxon>
        <taxon>Insulibacter</taxon>
    </lineage>
</organism>
<keyword evidence="1" id="KW-0812">Transmembrane</keyword>
<reference evidence="2" key="1">
    <citation type="submission" date="2020-08" db="EMBL/GenBank/DDBJ databases">
        <authorList>
            <person name="Uke A."/>
            <person name="Chhe C."/>
            <person name="Baramee S."/>
            <person name="Kosugi A."/>
        </authorList>
    </citation>
    <scope>NUCLEOTIDE SEQUENCE</scope>
    <source>
        <strain evidence="2">DA-C8</strain>
    </source>
</reference>
<dbReference type="Proteomes" id="UP000654993">
    <property type="component" value="Unassembled WGS sequence"/>
</dbReference>
<evidence type="ECO:0000256" key="1">
    <source>
        <dbReference type="SAM" id="Phobius"/>
    </source>
</evidence>